<gene>
    <name evidence="1" type="ORF">E2C01_003232</name>
</gene>
<accession>A0A5B7CN59</accession>
<comment type="caution">
    <text evidence="1">The sequence shown here is derived from an EMBL/GenBank/DDBJ whole genome shotgun (WGS) entry which is preliminary data.</text>
</comment>
<dbReference type="AlphaFoldDB" id="A0A5B7CN59"/>
<evidence type="ECO:0000313" key="1">
    <source>
        <dbReference type="EMBL" id="MPC10595.1"/>
    </source>
</evidence>
<dbReference type="Proteomes" id="UP000324222">
    <property type="component" value="Unassembled WGS sequence"/>
</dbReference>
<protein>
    <submittedName>
        <fullName evidence="1">Uncharacterized protein</fullName>
    </submittedName>
</protein>
<name>A0A5B7CN59_PORTR</name>
<dbReference type="EMBL" id="VSRR010000123">
    <property type="protein sequence ID" value="MPC10595.1"/>
    <property type="molecule type" value="Genomic_DNA"/>
</dbReference>
<evidence type="ECO:0000313" key="2">
    <source>
        <dbReference type="Proteomes" id="UP000324222"/>
    </source>
</evidence>
<organism evidence="1 2">
    <name type="scientific">Portunus trituberculatus</name>
    <name type="common">Swimming crab</name>
    <name type="synonym">Neptunus trituberculatus</name>
    <dbReference type="NCBI Taxonomy" id="210409"/>
    <lineage>
        <taxon>Eukaryota</taxon>
        <taxon>Metazoa</taxon>
        <taxon>Ecdysozoa</taxon>
        <taxon>Arthropoda</taxon>
        <taxon>Crustacea</taxon>
        <taxon>Multicrustacea</taxon>
        <taxon>Malacostraca</taxon>
        <taxon>Eumalacostraca</taxon>
        <taxon>Eucarida</taxon>
        <taxon>Decapoda</taxon>
        <taxon>Pleocyemata</taxon>
        <taxon>Brachyura</taxon>
        <taxon>Eubrachyura</taxon>
        <taxon>Portunoidea</taxon>
        <taxon>Portunidae</taxon>
        <taxon>Portuninae</taxon>
        <taxon>Portunus</taxon>
    </lineage>
</organism>
<sequence>MERLNGLVEQKSSRSRVLQYLTASQRTNHLKVTTLPRRNALTPLPLFRLILLSTSSLPGCLPCLLSSDWFVLARLIGTQGNVQRRFRNSCGGLK</sequence>
<keyword evidence="2" id="KW-1185">Reference proteome</keyword>
<reference evidence="1 2" key="1">
    <citation type="submission" date="2019-05" db="EMBL/GenBank/DDBJ databases">
        <title>Another draft genome of Portunus trituberculatus and its Hox gene families provides insights of decapod evolution.</title>
        <authorList>
            <person name="Jeong J.-H."/>
            <person name="Song I."/>
            <person name="Kim S."/>
            <person name="Choi T."/>
            <person name="Kim D."/>
            <person name="Ryu S."/>
            <person name="Kim W."/>
        </authorList>
    </citation>
    <scope>NUCLEOTIDE SEQUENCE [LARGE SCALE GENOMIC DNA]</scope>
    <source>
        <tissue evidence="1">Muscle</tissue>
    </source>
</reference>
<proteinExistence type="predicted"/>